<keyword evidence="4" id="KW-1185">Reference proteome</keyword>
<evidence type="ECO:0000313" key="4">
    <source>
        <dbReference type="Proteomes" id="UP000191024"/>
    </source>
</evidence>
<dbReference type="PROSITE" id="PS51159">
    <property type="entry name" value="CBM21"/>
    <property type="match status" value="1"/>
</dbReference>
<dbReference type="Proteomes" id="UP000191024">
    <property type="component" value="Chromosome G"/>
</dbReference>
<dbReference type="GO" id="GO:0000164">
    <property type="term" value="C:protein phosphatase type 1 complex"/>
    <property type="evidence" value="ECO:0007669"/>
    <property type="project" value="TreeGrafter"/>
</dbReference>
<feature type="domain" description="CBM21" evidence="2">
    <location>
        <begin position="314"/>
        <end position="425"/>
    </location>
</feature>
<organism evidence="3 4">
    <name type="scientific">Lachancea mirantina</name>
    <dbReference type="NCBI Taxonomy" id="1230905"/>
    <lineage>
        <taxon>Eukaryota</taxon>
        <taxon>Fungi</taxon>
        <taxon>Dikarya</taxon>
        <taxon>Ascomycota</taxon>
        <taxon>Saccharomycotina</taxon>
        <taxon>Saccharomycetes</taxon>
        <taxon>Saccharomycetales</taxon>
        <taxon>Saccharomycetaceae</taxon>
        <taxon>Lachancea</taxon>
    </lineage>
</organism>
<gene>
    <name evidence="3" type="ORF">LAMI_0G12244G</name>
</gene>
<dbReference type="InterPro" id="IPR038175">
    <property type="entry name" value="CBM21_dom_sf"/>
</dbReference>
<dbReference type="GO" id="GO:0008157">
    <property type="term" value="F:protein phosphatase 1 binding"/>
    <property type="evidence" value="ECO:0007669"/>
    <property type="project" value="TreeGrafter"/>
</dbReference>
<dbReference type="Gene3D" id="2.60.40.2440">
    <property type="entry name" value="Carbohydrate binding type-21 domain"/>
    <property type="match status" value="1"/>
</dbReference>
<feature type="compositionally biased region" description="Basic residues" evidence="1">
    <location>
        <begin position="235"/>
        <end position="245"/>
    </location>
</feature>
<dbReference type="InterPro" id="IPR050782">
    <property type="entry name" value="PP1_regulatory_subunit_3"/>
</dbReference>
<dbReference type="EMBL" id="LT598469">
    <property type="protein sequence ID" value="SCV01559.1"/>
    <property type="molecule type" value="Genomic_DNA"/>
</dbReference>
<feature type="region of interest" description="Disordered" evidence="1">
    <location>
        <begin position="227"/>
        <end position="286"/>
    </location>
</feature>
<protein>
    <submittedName>
        <fullName evidence="3">LAMI_0G12244g1_1</fullName>
    </submittedName>
</protein>
<evidence type="ECO:0000256" key="1">
    <source>
        <dbReference type="SAM" id="MobiDB-lite"/>
    </source>
</evidence>
<proteinExistence type="predicted"/>
<accession>A0A1G4KB97</accession>
<dbReference type="OrthoDB" id="1881at2759"/>
<evidence type="ECO:0000313" key="3">
    <source>
        <dbReference type="EMBL" id="SCV01559.1"/>
    </source>
</evidence>
<evidence type="ECO:0000259" key="2">
    <source>
        <dbReference type="PROSITE" id="PS51159"/>
    </source>
</evidence>
<dbReference type="AlphaFoldDB" id="A0A1G4KB97"/>
<dbReference type="PANTHER" id="PTHR12307">
    <property type="entry name" value="PROTEIN PHOSPHATASE 1 REGULATORY SUBUNIT"/>
    <property type="match status" value="1"/>
</dbReference>
<dbReference type="PANTHER" id="PTHR12307:SF36">
    <property type="entry name" value="GLYCOGEN-BINDING SUBUNIT 76A"/>
    <property type="match status" value="1"/>
</dbReference>
<dbReference type="GO" id="GO:0005979">
    <property type="term" value="P:regulation of glycogen biosynthetic process"/>
    <property type="evidence" value="ECO:0007669"/>
    <property type="project" value="TreeGrafter"/>
</dbReference>
<feature type="compositionally biased region" description="Basic and acidic residues" evidence="1">
    <location>
        <begin position="254"/>
        <end position="270"/>
    </location>
</feature>
<sequence length="446" mass="50938">MYIRGAEHNTTPRGVSKLKSLEYLHKPKRVSQQQDLFPDESVRRNTDLNRGMLTVDTLNDRNEKENKDSNGVDKLIRDSLGARYVPDSSDSGVPCYFPGDDDYDDMEEQPPLVRKKSGEIVRPSIRFHRRSKSLPTTPSISDTNLQMKVMPTPKRSKSVHFDRDDVVSVKYFWKDDSPQDVASQAVEQNTLEERTYRNPWERGILPAEFRDDPEDLTMTMSNLTLERKAAAGPLRRSRRYQRLKHPVGNASQSHAHDADRQNSERGESRDYGGGSPGQGRRPGLPQGYMLRNANFSILSSNDPCSLKQNVFVKLANQSECFLQEVSLTPGTSTLAGQVFVKNIYYEKKVVVRYSWDRWRTSRDVECVWVSTGDDVLPGLGMDRFEFRIGLFGSQHIELCVQYTTRDAQQRREVWDNNFGRNYSFDIAFGGNTGSTGNTMFHNPWAS</sequence>
<dbReference type="InterPro" id="IPR005036">
    <property type="entry name" value="CBM21_dom"/>
</dbReference>
<dbReference type="GO" id="GO:2001069">
    <property type="term" value="F:glycogen binding"/>
    <property type="evidence" value="ECO:0007669"/>
    <property type="project" value="TreeGrafter"/>
</dbReference>
<reference evidence="3 4" key="1">
    <citation type="submission" date="2016-03" db="EMBL/GenBank/DDBJ databases">
        <authorList>
            <person name="Devillers H."/>
        </authorList>
    </citation>
    <scope>NUCLEOTIDE SEQUENCE [LARGE SCALE GENOMIC DNA]</scope>
    <source>
        <strain evidence="3">CBS 11717</strain>
    </source>
</reference>
<dbReference type="Pfam" id="PF03370">
    <property type="entry name" value="CBM_21"/>
    <property type="match status" value="1"/>
</dbReference>
<dbReference type="STRING" id="1230905.A0A1G4KB97"/>
<name>A0A1G4KB97_9SACH</name>